<proteinExistence type="predicted"/>
<protein>
    <submittedName>
        <fullName evidence="1">Uncharacterized protein</fullName>
    </submittedName>
</protein>
<dbReference type="AlphaFoldDB" id="A0A7W6BJR7"/>
<dbReference type="RefSeq" id="WP_188073594.1">
    <property type="nucleotide sequence ID" value="NZ_BSPS01000069.1"/>
</dbReference>
<name>A0A7W6BJR7_9SPHN</name>
<sequence>MKVKMLVSVAGADYALAPGDEHEFSAAEAKNMIEAGYAVPVAAEKPETAAKKTLAKETR</sequence>
<comment type="caution">
    <text evidence="1">The sequence shown here is derived from an EMBL/GenBank/DDBJ whole genome shotgun (WGS) entry which is preliminary data.</text>
</comment>
<dbReference type="Proteomes" id="UP000571950">
    <property type="component" value="Unassembled WGS sequence"/>
</dbReference>
<accession>A0A7W6BJR7</accession>
<evidence type="ECO:0000313" key="2">
    <source>
        <dbReference type="Proteomes" id="UP000571950"/>
    </source>
</evidence>
<organism evidence="1 2">
    <name type="scientific">Sphingobium jiangsuense</name>
    <dbReference type="NCBI Taxonomy" id="870476"/>
    <lineage>
        <taxon>Bacteria</taxon>
        <taxon>Pseudomonadati</taxon>
        <taxon>Pseudomonadota</taxon>
        <taxon>Alphaproteobacteria</taxon>
        <taxon>Sphingomonadales</taxon>
        <taxon>Sphingomonadaceae</taxon>
        <taxon>Sphingobium</taxon>
    </lineage>
</organism>
<gene>
    <name evidence="1" type="ORF">GGR43_004054</name>
</gene>
<reference evidence="1 2" key="1">
    <citation type="submission" date="2020-08" db="EMBL/GenBank/DDBJ databases">
        <title>Genomic Encyclopedia of Type Strains, Phase IV (KMG-IV): sequencing the most valuable type-strain genomes for metagenomic binning, comparative biology and taxonomic classification.</title>
        <authorList>
            <person name="Goeker M."/>
        </authorList>
    </citation>
    <scope>NUCLEOTIDE SEQUENCE [LARGE SCALE GENOMIC DNA]</scope>
    <source>
        <strain evidence="1 2">DSM 26189</strain>
    </source>
</reference>
<evidence type="ECO:0000313" key="1">
    <source>
        <dbReference type="EMBL" id="MBB3928310.1"/>
    </source>
</evidence>
<dbReference type="EMBL" id="JACIDT010000022">
    <property type="protein sequence ID" value="MBB3928310.1"/>
    <property type="molecule type" value="Genomic_DNA"/>
</dbReference>
<keyword evidence="2" id="KW-1185">Reference proteome</keyword>